<dbReference type="Ensembl" id="ENSPLOT00000016674.1">
    <property type="protein sequence ID" value="ENSPLOP00000015044.1"/>
    <property type="gene ID" value="ENSPLOG00000011032.1"/>
</dbReference>
<feature type="region of interest" description="Disordered" evidence="7">
    <location>
        <begin position="234"/>
        <end position="282"/>
    </location>
</feature>
<evidence type="ECO:0000256" key="4">
    <source>
        <dbReference type="ARBA" id="ARBA00022692"/>
    </source>
</evidence>
<comment type="subcellular location">
    <subcellularLocation>
        <location evidence="1">Membrane</location>
        <topology evidence="1">Multi-pass membrane protein</topology>
    </subcellularLocation>
</comment>
<dbReference type="PANTHER" id="PTHR13144">
    <property type="entry name" value="TEX261 PROTEIN"/>
    <property type="match status" value="1"/>
</dbReference>
<keyword evidence="4 8" id="KW-0812">Transmembrane</keyword>
<evidence type="ECO:0000256" key="1">
    <source>
        <dbReference type="ARBA" id="ARBA00004141"/>
    </source>
</evidence>
<dbReference type="Pfam" id="PF04148">
    <property type="entry name" value="Erv26"/>
    <property type="match status" value="1"/>
</dbReference>
<evidence type="ECO:0000256" key="8">
    <source>
        <dbReference type="SAM" id="Phobius"/>
    </source>
</evidence>
<gene>
    <name evidence="9" type="primary">TEX261</name>
</gene>
<evidence type="ECO:0000256" key="2">
    <source>
        <dbReference type="ARBA" id="ARBA00008096"/>
    </source>
</evidence>
<dbReference type="GO" id="GO:0000139">
    <property type="term" value="C:Golgi membrane"/>
    <property type="evidence" value="ECO:0007669"/>
    <property type="project" value="TreeGrafter"/>
</dbReference>
<evidence type="ECO:0000313" key="10">
    <source>
        <dbReference type="Proteomes" id="UP000694399"/>
    </source>
</evidence>
<reference evidence="9" key="3">
    <citation type="submission" date="2025-09" db="UniProtKB">
        <authorList>
            <consortium name="Ensembl"/>
        </authorList>
    </citation>
    <scope>IDENTIFICATION</scope>
</reference>
<evidence type="ECO:0000256" key="3">
    <source>
        <dbReference type="ARBA" id="ARBA00017877"/>
    </source>
</evidence>
<accession>A0A8C8X6T1</accession>
<feature type="transmembrane region" description="Helical" evidence="8">
    <location>
        <begin position="43"/>
        <end position="62"/>
    </location>
</feature>
<dbReference type="GeneTree" id="ENSGT00390000010888"/>
<keyword evidence="10" id="KW-1185">Reference proteome</keyword>
<reference evidence="9" key="2">
    <citation type="submission" date="2025-08" db="UniProtKB">
        <authorList>
            <consortium name="Ensembl"/>
        </authorList>
    </citation>
    <scope>IDENTIFICATION</scope>
</reference>
<keyword evidence="5 8" id="KW-1133">Transmembrane helix</keyword>
<dbReference type="GO" id="GO:0097020">
    <property type="term" value="F:COPII receptor activity"/>
    <property type="evidence" value="ECO:0007669"/>
    <property type="project" value="InterPro"/>
</dbReference>
<feature type="region of interest" description="Disordered" evidence="7">
    <location>
        <begin position="131"/>
        <end position="156"/>
    </location>
</feature>
<dbReference type="Proteomes" id="UP000694399">
    <property type="component" value="Chromosome B1"/>
</dbReference>
<dbReference type="GO" id="GO:0030134">
    <property type="term" value="C:COPII-coated ER to Golgi transport vesicle"/>
    <property type="evidence" value="ECO:0007669"/>
    <property type="project" value="TreeGrafter"/>
</dbReference>
<feature type="transmembrane region" description="Helical" evidence="8">
    <location>
        <begin position="68"/>
        <end position="90"/>
    </location>
</feature>
<evidence type="ECO:0000256" key="7">
    <source>
        <dbReference type="SAM" id="MobiDB-lite"/>
    </source>
</evidence>
<dbReference type="GO" id="GO:0006888">
    <property type="term" value="P:endoplasmic reticulum to Golgi vesicle-mediated transport"/>
    <property type="evidence" value="ECO:0007669"/>
    <property type="project" value="InterPro"/>
</dbReference>
<feature type="transmembrane region" description="Helical" evidence="8">
    <location>
        <begin position="6"/>
        <end position="31"/>
    </location>
</feature>
<sequence>MWFMYVLSWLSLFIQVAFITLAVAAGLYYLAELIEEYTVATSRIIKYMIWFSTAVLIGLYVFERFPTFMIGVGLFTNLVYFGLLQTFPFIMLTSPNFILSCGLVVVNHYLAFQFFAEEYYPFSETGLDSDSFSGRRIMPPSSDQTEPGSKGDKAARTCQSAQLLLPPWLQRQWQSCHRDNPAQPWTSSPAQPGGRSGRQSGVEWIGRKNVRVRAQTQSPAHSAPLRMMDGAISNPSSCQGLWQEGSQGRKAKGLPQALQPFPGSRLEDLLGDNEEAYAAPSP</sequence>
<feature type="compositionally biased region" description="Polar residues" evidence="7">
    <location>
        <begin position="234"/>
        <end position="246"/>
    </location>
</feature>
<evidence type="ECO:0000313" key="9">
    <source>
        <dbReference type="Ensembl" id="ENSPLOP00000015044.1"/>
    </source>
</evidence>
<organism evidence="9 10">
    <name type="scientific">Panthera leo</name>
    <name type="common">Lion</name>
    <dbReference type="NCBI Taxonomy" id="9689"/>
    <lineage>
        <taxon>Eukaryota</taxon>
        <taxon>Metazoa</taxon>
        <taxon>Chordata</taxon>
        <taxon>Craniata</taxon>
        <taxon>Vertebrata</taxon>
        <taxon>Euteleostomi</taxon>
        <taxon>Mammalia</taxon>
        <taxon>Eutheria</taxon>
        <taxon>Laurasiatheria</taxon>
        <taxon>Carnivora</taxon>
        <taxon>Feliformia</taxon>
        <taxon>Felidae</taxon>
        <taxon>Pantherinae</taxon>
        <taxon>Panthera</taxon>
    </lineage>
</organism>
<reference evidence="9" key="1">
    <citation type="journal article" date="2019" name="bioRxiv">
        <title>Long live the king: chromosome-level assembly of the lion (Panthera leo) using linked-read, Hi-C, and long read data.</title>
        <authorList>
            <person name="Armstrong E.E."/>
            <person name="Taylor R.W."/>
            <person name="Miller D.E."/>
            <person name="Kaelin C."/>
            <person name="Barsh G."/>
            <person name="Hadly E.A."/>
            <person name="Petrov D."/>
        </authorList>
    </citation>
    <scope>NUCLEOTIDE SEQUENCE [LARGE SCALE GENOMIC DNA]</scope>
</reference>
<evidence type="ECO:0000256" key="5">
    <source>
        <dbReference type="ARBA" id="ARBA00022989"/>
    </source>
</evidence>
<comment type="similarity">
    <text evidence="2">Belongs to the SVP26 family.</text>
</comment>
<feature type="region of interest" description="Disordered" evidence="7">
    <location>
        <begin position="176"/>
        <end position="200"/>
    </location>
</feature>
<dbReference type="GO" id="GO:0005789">
    <property type="term" value="C:endoplasmic reticulum membrane"/>
    <property type="evidence" value="ECO:0007669"/>
    <property type="project" value="TreeGrafter"/>
</dbReference>
<name>A0A8C8X6T1_PANLE</name>
<dbReference type="InterPro" id="IPR007277">
    <property type="entry name" value="Svp26/Tex261"/>
</dbReference>
<protein>
    <recommendedName>
        <fullName evidence="3">Protein TEX261</fullName>
    </recommendedName>
</protein>
<proteinExistence type="inferred from homology"/>
<dbReference type="AlphaFoldDB" id="A0A8C8X6T1"/>
<evidence type="ECO:0000256" key="6">
    <source>
        <dbReference type="ARBA" id="ARBA00023136"/>
    </source>
</evidence>
<keyword evidence="6 8" id="KW-0472">Membrane</keyword>
<dbReference type="PANTHER" id="PTHR13144:SF0">
    <property type="entry name" value="PROTEIN TEX261"/>
    <property type="match status" value="1"/>
</dbReference>